<dbReference type="AlphaFoldDB" id="A0A2H4U4H2"/>
<sequence length="660" mass="76417">MIVKSMTIENFRPYKGPLSIDFARGEKNVTIIQGRNDMGKTSFINAFTWCLYDKEPFRDEGIEGRCNQLALDEVNIKDEVDVKVEMFMEDSSGRNIRIIRKQTFIKTSDMASRSKNNSELIIYRDDGLNEVKIENPDKYIKNNLPESLQEYFMFTGEKLTQFFKKDQELVKKGVYTLYQLDLLENINIQAKKWETYFSNKFRKINPKLSELKNELSQIIEDEQNDKILLRQNREHIKTLEVEIKTLYMEIGSSGADANEIRKDIENLNDEKRSLKYDLEGIQKEYSSLISDNFSHIMAYDLLKNLEKWAEFEEKSENEKDIPFVISDLKKLLKNKECVCGASLEKHTDQYKHIEHLIEYLEETSNESGLKIENIIAELLNVSGNVLARYPTNFSVDLSAKKQKIREVRQDIKTKEIKIEGLKTRLDNLDIDAIDELNKEINEKQKLIKTLTEDNTILTENLKTYPIMINELNNLISQAIEDEGVKDDISDKMDFCEEIKLISNKIHDELAVNIYQTLSKVVTDEYNTIHWKPDYKKIIVDQDFKVLVEKSRGNIVSATDPSTGSRNVLALTFMAALNSLSGFVLPQIIDTPIASLDLEMRSEVAKALPRYMEGKQMILLVMNSEYAGEFKTNIKKFVGYQYILDYVGSEGEGQTIIKEFD</sequence>
<dbReference type="InterPro" id="IPR027417">
    <property type="entry name" value="P-loop_NTPase"/>
</dbReference>
<dbReference type="EMBL" id="CP017803">
    <property type="protein sequence ID" value="ATZ59016.1"/>
    <property type="molecule type" value="Genomic_DNA"/>
</dbReference>
<dbReference type="SUPFAM" id="SSF52540">
    <property type="entry name" value="P-loop containing nucleoside triphosphate hydrolases"/>
    <property type="match status" value="1"/>
</dbReference>
<feature type="coiled-coil region" evidence="2">
    <location>
        <begin position="397"/>
        <end position="460"/>
    </location>
</feature>
<dbReference type="PANTHER" id="PTHR32114:SF2">
    <property type="entry name" value="ABC TRANSPORTER ABCH.3"/>
    <property type="match status" value="1"/>
</dbReference>
<dbReference type="Proteomes" id="UP000232133">
    <property type="component" value="Chromosome"/>
</dbReference>
<evidence type="ECO:0000256" key="1">
    <source>
        <dbReference type="ARBA" id="ARBA00023054"/>
    </source>
</evidence>
<dbReference type="PANTHER" id="PTHR32114">
    <property type="entry name" value="ABC TRANSPORTER ABCH.3"/>
    <property type="match status" value="1"/>
</dbReference>
<protein>
    <recommendedName>
        <fullName evidence="3">Rad50/SbcC-type AAA domain-containing protein</fullName>
    </recommendedName>
</protein>
<proteinExistence type="predicted"/>
<feature type="coiled-coil region" evidence="2">
    <location>
        <begin position="257"/>
        <end position="284"/>
    </location>
</feature>
<reference evidence="4 5" key="1">
    <citation type="submission" date="2016-10" db="EMBL/GenBank/DDBJ databases">
        <authorList>
            <person name="Varghese N."/>
        </authorList>
    </citation>
    <scope>NUCLEOTIDE SEQUENCE [LARGE SCALE GENOMIC DNA]</scope>
    <source>
        <strain evidence="4 5">KB11</strain>
    </source>
</reference>
<organism evidence="4 5">
    <name type="scientific">Methanobrevibacter smithii</name>
    <dbReference type="NCBI Taxonomy" id="2173"/>
    <lineage>
        <taxon>Archaea</taxon>
        <taxon>Methanobacteriati</taxon>
        <taxon>Methanobacteriota</taxon>
        <taxon>Methanomada group</taxon>
        <taxon>Methanobacteria</taxon>
        <taxon>Methanobacteriales</taxon>
        <taxon>Methanobacteriaceae</taxon>
        <taxon>Methanobrevibacter</taxon>
    </lineage>
</organism>
<keyword evidence="1 2" id="KW-0175">Coiled coil</keyword>
<dbReference type="RefSeq" id="WP_157806890.1">
    <property type="nucleotide sequence ID" value="NZ_CP017803.1"/>
</dbReference>
<evidence type="ECO:0000259" key="3">
    <source>
        <dbReference type="Pfam" id="PF13476"/>
    </source>
</evidence>
<gene>
    <name evidence="4" type="ORF">BK798_00605</name>
</gene>
<evidence type="ECO:0000256" key="2">
    <source>
        <dbReference type="SAM" id="Coils"/>
    </source>
</evidence>
<name>A0A2H4U4H2_METSM</name>
<dbReference type="Gene3D" id="3.40.50.300">
    <property type="entry name" value="P-loop containing nucleotide triphosphate hydrolases"/>
    <property type="match status" value="2"/>
</dbReference>
<dbReference type="GO" id="GO:0006302">
    <property type="term" value="P:double-strand break repair"/>
    <property type="evidence" value="ECO:0007669"/>
    <property type="project" value="InterPro"/>
</dbReference>
<dbReference type="InterPro" id="IPR038729">
    <property type="entry name" value="Rad50/SbcC_AAA"/>
</dbReference>
<feature type="domain" description="Rad50/SbcC-type AAA" evidence="3">
    <location>
        <begin position="5"/>
        <end position="250"/>
    </location>
</feature>
<evidence type="ECO:0000313" key="5">
    <source>
        <dbReference type="Proteomes" id="UP000232133"/>
    </source>
</evidence>
<dbReference type="Pfam" id="PF13476">
    <property type="entry name" value="AAA_23"/>
    <property type="match status" value="1"/>
</dbReference>
<dbReference type="GeneID" id="35117834"/>
<evidence type="ECO:0000313" key="4">
    <source>
        <dbReference type="EMBL" id="ATZ59016.1"/>
    </source>
</evidence>
<accession>A0A2H4U4H2</accession>
<dbReference type="GO" id="GO:0016887">
    <property type="term" value="F:ATP hydrolysis activity"/>
    <property type="evidence" value="ECO:0007669"/>
    <property type="project" value="InterPro"/>
</dbReference>